<dbReference type="AlphaFoldDB" id="A0A9N9F2C5"/>
<protein>
    <submittedName>
        <fullName evidence="1">7506_t:CDS:1</fullName>
    </submittedName>
</protein>
<evidence type="ECO:0000313" key="1">
    <source>
        <dbReference type="EMBL" id="CAG8505162.1"/>
    </source>
</evidence>
<reference evidence="1" key="1">
    <citation type="submission" date="2021-06" db="EMBL/GenBank/DDBJ databases">
        <authorList>
            <person name="Kallberg Y."/>
            <person name="Tangrot J."/>
            <person name="Rosling A."/>
        </authorList>
    </citation>
    <scope>NUCLEOTIDE SEQUENCE</scope>
    <source>
        <strain evidence="1">IN212</strain>
    </source>
</reference>
<dbReference type="Proteomes" id="UP000789396">
    <property type="component" value="Unassembled WGS sequence"/>
</dbReference>
<dbReference type="EMBL" id="CAJVPZ010002032">
    <property type="protein sequence ID" value="CAG8505162.1"/>
    <property type="molecule type" value="Genomic_DNA"/>
</dbReference>
<keyword evidence="2" id="KW-1185">Reference proteome</keyword>
<sequence length="66" mass="7382">MSNYGVLDRMMQVGQYTKSLDNLDRTSFFPDRTCFAPNAVDKCKFFAIGAAVGYLGKPEGAYYVIK</sequence>
<proteinExistence type="predicted"/>
<organism evidence="1 2">
    <name type="scientific">Racocetra fulgida</name>
    <dbReference type="NCBI Taxonomy" id="60492"/>
    <lineage>
        <taxon>Eukaryota</taxon>
        <taxon>Fungi</taxon>
        <taxon>Fungi incertae sedis</taxon>
        <taxon>Mucoromycota</taxon>
        <taxon>Glomeromycotina</taxon>
        <taxon>Glomeromycetes</taxon>
        <taxon>Diversisporales</taxon>
        <taxon>Gigasporaceae</taxon>
        <taxon>Racocetra</taxon>
    </lineage>
</organism>
<accession>A0A9N9F2C5</accession>
<name>A0A9N9F2C5_9GLOM</name>
<evidence type="ECO:0000313" key="2">
    <source>
        <dbReference type="Proteomes" id="UP000789396"/>
    </source>
</evidence>
<comment type="caution">
    <text evidence="1">The sequence shown here is derived from an EMBL/GenBank/DDBJ whole genome shotgun (WGS) entry which is preliminary data.</text>
</comment>
<gene>
    <name evidence="1" type="ORF">RFULGI_LOCUS2627</name>
</gene>